<organism evidence="2 3">
    <name type="scientific">Castilleja foliolosa</name>
    <dbReference type="NCBI Taxonomy" id="1961234"/>
    <lineage>
        <taxon>Eukaryota</taxon>
        <taxon>Viridiplantae</taxon>
        <taxon>Streptophyta</taxon>
        <taxon>Embryophyta</taxon>
        <taxon>Tracheophyta</taxon>
        <taxon>Spermatophyta</taxon>
        <taxon>Magnoliopsida</taxon>
        <taxon>eudicotyledons</taxon>
        <taxon>Gunneridae</taxon>
        <taxon>Pentapetalae</taxon>
        <taxon>asterids</taxon>
        <taxon>lamiids</taxon>
        <taxon>Lamiales</taxon>
        <taxon>Orobanchaceae</taxon>
        <taxon>Pedicularideae</taxon>
        <taxon>Castillejinae</taxon>
        <taxon>Castilleja</taxon>
    </lineage>
</organism>
<dbReference type="Proteomes" id="UP001632038">
    <property type="component" value="Unassembled WGS sequence"/>
</dbReference>
<proteinExistence type="predicted"/>
<name>A0ABD3CJ60_9LAMI</name>
<evidence type="ECO:0000313" key="2">
    <source>
        <dbReference type="EMBL" id="KAL3629512.1"/>
    </source>
</evidence>
<dbReference type="AlphaFoldDB" id="A0ABD3CJ60"/>
<dbReference type="EMBL" id="JAVIJP010000034">
    <property type="protein sequence ID" value="KAL3629512.1"/>
    <property type="molecule type" value="Genomic_DNA"/>
</dbReference>
<reference evidence="3" key="1">
    <citation type="journal article" date="2024" name="IScience">
        <title>Strigolactones Initiate the Formation of Haustorium-like Structures in Castilleja.</title>
        <authorList>
            <person name="Buerger M."/>
            <person name="Peterson D."/>
            <person name="Chory J."/>
        </authorList>
    </citation>
    <scope>NUCLEOTIDE SEQUENCE [LARGE SCALE GENOMIC DNA]</scope>
</reference>
<dbReference type="InterPro" id="IPR039624">
    <property type="entry name" value="LEA1/2/D7/KIN2"/>
</dbReference>
<evidence type="ECO:0000256" key="1">
    <source>
        <dbReference type="SAM" id="MobiDB-lite"/>
    </source>
</evidence>
<protein>
    <submittedName>
        <fullName evidence="2">Uncharacterized protein</fullName>
    </submittedName>
</protein>
<dbReference type="PANTHER" id="PTHR34191">
    <property type="entry name" value="LATE EMBRYOGENESIS ABUNDANT PROTEIN (LEA) FAMILY PROTEIN"/>
    <property type="match status" value="1"/>
</dbReference>
<keyword evidence="3" id="KW-1185">Reference proteome</keyword>
<feature type="region of interest" description="Disordered" evidence="1">
    <location>
        <begin position="1"/>
        <end position="20"/>
    </location>
</feature>
<evidence type="ECO:0000313" key="3">
    <source>
        <dbReference type="Proteomes" id="UP001632038"/>
    </source>
</evidence>
<sequence>MDKSSFEAGKATGTAQEKASQLVGKASEAALVAKDSALQAGKTVGEKAQGAFDAAKNATGLNK</sequence>
<gene>
    <name evidence="2" type="ORF">CASFOL_026734</name>
</gene>
<dbReference type="PANTHER" id="PTHR34191:SF20">
    <property type="entry name" value="LATE EMBRYOGENESIS ABUNDANT PROTEIN (LEA) FAMILY PROTEIN"/>
    <property type="match status" value="1"/>
</dbReference>
<accession>A0ABD3CJ60</accession>
<comment type="caution">
    <text evidence="2">The sequence shown here is derived from an EMBL/GenBank/DDBJ whole genome shotgun (WGS) entry which is preliminary data.</text>
</comment>